<reference evidence="3 4" key="1">
    <citation type="submission" date="2019-11" db="EMBL/GenBank/DDBJ databases">
        <authorList>
            <person name="Cao P."/>
        </authorList>
    </citation>
    <scope>NUCLEOTIDE SEQUENCE [LARGE SCALE GENOMIC DNA]</scope>
    <source>
        <strain evidence="3 4">NEAU-AAG5</strain>
    </source>
</reference>
<evidence type="ECO:0000313" key="4">
    <source>
        <dbReference type="Proteomes" id="UP000432015"/>
    </source>
</evidence>
<keyword evidence="4" id="KW-1185">Reference proteome</keyword>
<sequence>MGNPPPPESGRGLAALFDWMTGRLPWRPDARPFPLIVLEPAGPDDPEPHMEELRHLAAEMALPFVSPEAPAGPDSDAAAIALADALSQPITWSRTRSQFSRPRFPRSDLVRTIERAAAPAPDDGDAAPPYRRSPVSTVERWNDHAGLFRWQGGPLRAPAWWSTIGASLVAVIAVLAGGIAEQTPRRILVTAAAVLAGVLLLVAGLSARRVWLPVLASVGIGGRYRWFARTSFFAALGDEDGDDLGFDGRLHRVAERLTEPGAARFLLHIKTFALLEDVRDQYRRFAPSLRGFKRPAPLVVFLSHAGHGNGGLALLAAMSDIRARRSELHPLLVVASLDAATRDAWLGGPTPGEDARDRYERWRSSLGAALGPSESVPLPWLLRVPVAGEPAADRPDGAFRPRRRPRWTWLWSWRGLIAAAVAFAIALTFAQVHLRSTYCSVGFPVGWNGDTRQQTNPDGSRECVGVSTRGVRFERGADSIALDGDRRRPSPANAGGHITLADLQRDIDKENRAVVADHQPYVTMIYAGTFTASPGQSELTVSSVHELAGAYLAQLRNNHRGQPGEIGNTLKLRILPANTGQDMAFAGETADRALHLARRDPSIVGVVGLGRNTRSSRAAIERLTAAGLPVIDTVNSSDELPGLARFYGLAATNREEATAGLAALRDAGLRGRVDRAMIVARTSGPPTDVYSSEIARDVVSVLRPRAPHTVGYRGPGDISSKVKAACDNGRPPYTLVYFAGRAEDLPGLMNGLVQGGCTRHRLLLIAGDDVSKSRFGTGPHEVPLPQNTTLYHTVFAYLPHLIAKDADVTGDFFLMARNRFGIGAPRVRPDEPLLVDGQMAITFDATFALSQAAQNAYDLLGPRLVTGERSVTSGTVLEELRHLRITRGGSATGDIDFTNDHGDPPRPRNRGLTLVKVTLKDGRPQPTAICGRLGGGVPVEGLRPC</sequence>
<organism evidence="3 4">
    <name type="scientific">Actinomadura litoris</name>
    <dbReference type="NCBI Taxonomy" id="2678616"/>
    <lineage>
        <taxon>Bacteria</taxon>
        <taxon>Bacillati</taxon>
        <taxon>Actinomycetota</taxon>
        <taxon>Actinomycetes</taxon>
        <taxon>Streptosporangiales</taxon>
        <taxon>Thermomonosporaceae</taxon>
        <taxon>Actinomadura</taxon>
    </lineage>
</organism>
<keyword evidence="2" id="KW-1133">Transmembrane helix</keyword>
<dbReference type="SUPFAM" id="SSF53822">
    <property type="entry name" value="Periplasmic binding protein-like I"/>
    <property type="match status" value="1"/>
</dbReference>
<name>A0A7K1L4P2_9ACTN</name>
<evidence type="ECO:0000256" key="2">
    <source>
        <dbReference type="SAM" id="Phobius"/>
    </source>
</evidence>
<feature type="region of interest" description="Disordered" evidence="1">
    <location>
        <begin position="891"/>
        <end position="910"/>
    </location>
</feature>
<dbReference type="Proteomes" id="UP000432015">
    <property type="component" value="Unassembled WGS sequence"/>
</dbReference>
<keyword evidence="2" id="KW-0812">Transmembrane</keyword>
<dbReference type="AlphaFoldDB" id="A0A7K1L4P2"/>
<feature type="transmembrane region" description="Helical" evidence="2">
    <location>
        <begin position="409"/>
        <end position="430"/>
    </location>
</feature>
<feature type="transmembrane region" description="Helical" evidence="2">
    <location>
        <begin position="159"/>
        <end position="180"/>
    </location>
</feature>
<dbReference type="InterPro" id="IPR028082">
    <property type="entry name" value="Peripla_BP_I"/>
</dbReference>
<proteinExistence type="predicted"/>
<dbReference type="EMBL" id="WOFH01000007">
    <property type="protein sequence ID" value="MUN39243.1"/>
    <property type="molecule type" value="Genomic_DNA"/>
</dbReference>
<protein>
    <submittedName>
        <fullName evidence="3">Uncharacterized protein</fullName>
    </submittedName>
</protein>
<evidence type="ECO:0000313" key="3">
    <source>
        <dbReference type="EMBL" id="MUN39243.1"/>
    </source>
</evidence>
<accession>A0A7K1L4P2</accession>
<evidence type="ECO:0000256" key="1">
    <source>
        <dbReference type="SAM" id="MobiDB-lite"/>
    </source>
</evidence>
<comment type="caution">
    <text evidence="3">The sequence shown here is derived from an EMBL/GenBank/DDBJ whole genome shotgun (WGS) entry which is preliminary data.</text>
</comment>
<gene>
    <name evidence="3" type="ORF">GNZ18_21955</name>
</gene>
<feature type="transmembrane region" description="Helical" evidence="2">
    <location>
        <begin position="187"/>
        <end position="207"/>
    </location>
</feature>
<dbReference type="RefSeq" id="WP_156218384.1">
    <property type="nucleotide sequence ID" value="NZ_WOFH01000007.1"/>
</dbReference>
<keyword evidence="2" id="KW-0472">Membrane</keyword>